<name>A0A8H1L881_9ACTN</name>
<dbReference type="Proteomes" id="UP000298111">
    <property type="component" value="Unassembled WGS sequence"/>
</dbReference>
<dbReference type="PANTHER" id="PTHR39081">
    <property type="entry name" value="MUT7-C DOMAIN-CONTAINING PROTEIN"/>
    <property type="match status" value="1"/>
</dbReference>
<comment type="caution">
    <text evidence="3">The sequence shown here is derived from an EMBL/GenBank/DDBJ whole genome shotgun (WGS) entry which is preliminary data.</text>
</comment>
<evidence type="ECO:0000313" key="3">
    <source>
        <dbReference type="EMBL" id="TGG80567.1"/>
    </source>
</evidence>
<dbReference type="InterPro" id="IPR027798">
    <property type="entry name" value="Ub_Mut7C"/>
</dbReference>
<evidence type="ECO:0000259" key="2">
    <source>
        <dbReference type="Pfam" id="PF14451"/>
    </source>
</evidence>
<dbReference type="InterPro" id="IPR002782">
    <property type="entry name" value="Mut7-C_RNAse_dom"/>
</dbReference>
<protein>
    <recommendedName>
        <fullName evidence="5">Mut7-C ubiquitin/RNAse domain-containing protein</fullName>
    </recommendedName>
</protein>
<feature type="domain" description="Mut7-C RNAse" evidence="1">
    <location>
        <begin position="106"/>
        <end position="246"/>
    </location>
</feature>
<dbReference type="RefSeq" id="WP_016470553.1">
    <property type="nucleotide sequence ID" value="NZ_BBQG01000008.1"/>
</dbReference>
<proteinExistence type="predicted"/>
<dbReference type="AlphaFoldDB" id="A0A8H1L881"/>
<evidence type="ECO:0000313" key="4">
    <source>
        <dbReference type="Proteomes" id="UP000298111"/>
    </source>
</evidence>
<organism evidence="3 4">
    <name type="scientific">Streptomyces albus</name>
    <dbReference type="NCBI Taxonomy" id="1888"/>
    <lineage>
        <taxon>Bacteria</taxon>
        <taxon>Bacillati</taxon>
        <taxon>Actinomycetota</taxon>
        <taxon>Actinomycetes</taxon>
        <taxon>Kitasatosporales</taxon>
        <taxon>Streptomycetaceae</taxon>
        <taxon>Streptomyces</taxon>
    </lineage>
</organism>
<evidence type="ECO:0000259" key="1">
    <source>
        <dbReference type="Pfam" id="PF01927"/>
    </source>
</evidence>
<dbReference type="PANTHER" id="PTHR39081:SF1">
    <property type="entry name" value="MUT7-C RNASE DOMAIN-CONTAINING PROTEIN"/>
    <property type="match status" value="1"/>
</dbReference>
<dbReference type="Pfam" id="PF01927">
    <property type="entry name" value="Mut7-C"/>
    <property type="match status" value="1"/>
</dbReference>
<dbReference type="GeneID" id="75180626"/>
<feature type="domain" description="Ubiquitin Mut7-C" evidence="2">
    <location>
        <begin position="13"/>
        <end position="95"/>
    </location>
</feature>
<gene>
    <name evidence="3" type="ORF">D8771_22575</name>
</gene>
<dbReference type="EMBL" id="RCIY01000069">
    <property type="protein sequence ID" value="TGG80567.1"/>
    <property type="molecule type" value="Genomic_DNA"/>
</dbReference>
<reference evidence="3 4" key="1">
    <citation type="submission" date="2018-10" db="EMBL/GenBank/DDBJ databases">
        <title>Isolation of pseudouridimycin from Streptomyces albus DSM 40763.</title>
        <authorList>
            <person name="Rosenqvist P."/>
            <person name="Metsae-Ketelae M."/>
            <person name="Virta P."/>
        </authorList>
    </citation>
    <scope>NUCLEOTIDE SEQUENCE [LARGE SCALE GENOMIC DNA]</scope>
    <source>
        <strain evidence="3 4">DSM 40763</strain>
    </source>
</reference>
<dbReference type="Pfam" id="PF14451">
    <property type="entry name" value="Ub-Mut7C"/>
    <property type="match status" value="1"/>
</dbReference>
<evidence type="ECO:0008006" key="5">
    <source>
        <dbReference type="Google" id="ProtNLM"/>
    </source>
</evidence>
<sequence length="260" mass="28591">MTAPQRTTGGPHLKVHVPEELRLFLPSRLRTRADRAGGEGLDHPYDGTSSLGHVVQSLGVPLTEVSRLRVDGTEVPAAHRPADGAHIGLVPVPRPQPLPPGSPCPPRFLLDVHLGALARRLRLLGVDTAYRNDAHDAELVDRANAERRILLTRDRGLLRRRTLWLGAYVHGDAPDRQTADVLSRFDPPLAPWTRCPACNGPLEPVAKEEIADRLPPGTRRTYDTFTRCGHCARLYWPGAHHRRLAARVAAARGTDGRHPS</sequence>
<accession>A0A8H1L881</accession>